<keyword evidence="2" id="KW-1133">Transmembrane helix</keyword>
<accession>A0ABW1ALP3</accession>
<protein>
    <submittedName>
        <fullName evidence="3">Uncharacterized protein</fullName>
    </submittedName>
</protein>
<sequence length="132" mass="14841">MAEGILWGALAIVVAMTMMRLFRRGKTEADERVALGDVHPYHCVGVTAMSSACVAARKLQGQRFLANEAPRLPLQGCSSLDCTCVYAHFDDRRHHARRDPWSHQALAIEPEQVERRVSRGRRKTDGMYHPAN</sequence>
<dbReference type="Proteomes" id="UP001595974">
    <property type="component" value="Unassembled WGS sequence"/>
</dbReference>
<keyword evidence="2" id="KW-0812">Transmembrane</keyword>
<evidence type="ECO:0000313" key="3">
    <source>
        <dbReference type="EMBL" id="MFC5768167.1"/>
    </source>
</evidence>
<comment type="caution">
    <text evidence="3">The sequence shown here is derived from an EMBL/GenBank/DDBJ whole genome shotgun (WGS) entry which is preliminary data.</text>
</comment>
<proteinExistence type="predicted"/>
<keyword evidence="2" id="KW-0472">Membrane</keyword>
<organism evidence="3 4">
    <name type="scientific">Thauera sinica</name>
    <dbReference type="NCBI Taxonomy" id="2665146"/>
    <lineage>
        <taxon>Bacteria</taxon>
        <taxon>Pseudomonadati</taxon>
        <taxon>Pseudomonadota</taxon>
        <taxon>Betaproteobacteria</taxon>
        <taxon>Rhodocyclales</taxon>
        <taxon>Zoogloeaceae</taxon>
        <taxon>Thauera</taxon>
    </lineage>
</organism>
<dbReference type="EMBL" id="JBHSOG010000007">
    <property type="protein sequence ID" value="MFC5768167.1"/>
    <property type="molecule type" value="Genomic_DNA"/>
</dbReference>
<dbReference type="RefSeq" id="WP_096449069.1">
    <property type="nucleotide sequence ID" value="NZ_JBHSOG010000007.1"/>
</dbReference>
<name>A0ABW1ALP3_9RHOO</name>
<gene>
    <name evidence="3" type="ORF">ACFPTN_02145</name>
</gene>
<evidence type="ECO:0000256" key="2">
    <source>
        <dbReference type="SAM" id="Phobius"/>
    </source>
</evidence>
<evidence type="ECO:0000256" key="1">
    <source>
        <dbReference type="SAM" id="MobiDB-lite"/>
    </source>
</evidence>
<evidence type="ECO:0000313" key="4">
    <source>
        <dbReference type="Proteomes" id="UP001595974"/>
    </source>
</evidence>
<feature type="transmembrane region" description="Helical" evidence="2">
    <location>
        <begin position="6"/>
        <end position="22"/>
    </location>
</feature>
<keyword evidence="4" id="KW-1185">Reference proteome</keyword>
<reference evidence="4" key="1">
    <citation type="journal article" date="2019" name="Int. J. Syst. Evol. Microbiol.">
        <title>The Global Catalogue of Microorganisms (GCM) 10K type strain sequencing project: providing services to taxonomists for standard genome sequencing and annotation.</title>
        <authorList>
            <consortium name="The Broad Institute Genomics Platform"/>
            <consortium name="The Broad Institute Genome Sequencing Center for Infectious Disease"/>
            <person name="Wu L."/>
            <person name="Ma J."/>
        </authorList>
    </citation>
    <scope>NUCLEOTIDE SEQUENCE [LARGE SCALE GENOMIC DNA]</scope>
    <source>
        <strain evidence="4">SHR3</strain>
    </source>
</reference>
<feature type="region of interest" description="Disordered" evidence="1">
    <location>
        <begin position="113"/>
        <end position="132"/>
    </location>
</feature>